<dbReference type="EMBL" id="JBANRG010000004">
    <property type="protein sequence ID" value="KAK7467348.1"/>
    <property type="molecule type" value="Genomic_DNA"/>
</dbReference>
<dbReference type="PANTHER" id="PTHR22838:SF0">
    <property type="entry name" value="WD REPEAT-CONTAINING PROTEIN 26"/>
    <property type="match status" value="1"/>
</dbReference>
<evidence type="ECO:0000313" key="6">
    <source>
        <dbReference type="EMBL" id="KAK7467348.1"/>
    </source>
</evidence>
<feature type="repeat" description="WD" evidence="3">
    <location>
        <begin position="454"/>
        <end position="487"/>
    </location>
</feature>
<evidence type="ECO:0000256" key="2">
    <source>
        <dbReference type="ARBA" id="ARBA00022737"/>
    </source>
</evidence>
<feature type="compositionally biased region" description="Low complexity" evidence="4">
    <location>
        <begin position="158"/>
        <end position="172"/>
    </location>
</feature>
<evidence type="ECO:0000313" key="7">
    <source>
        <dbReference type="Proteomes" id="UP001498398"/>
    </source>
</evidence>
<dbReference type="PROSITE" id="PS50896">
    <property type="entry name" value="LISH"/>
    <property type="match status" value="1"/>
</dbReference>
<proteinExistence type="predicted"/>
<dbReference type="Pfam" id="PF00400">
    <property type="entry name" value="WD40"/>
    <property type="match status" value="5"/>
</dbReference>
<dbReference type="CDD" id="cd00200">
    <property type="entry name" value="WD40"/>
    <property type="match status" value="1"/>
</dbReference>
<evidence type="ECO:0000256" key="4">
    <source>
        <dbReference type="SAM" id="MobiDB-lite"/>
    </source>
</evidence>
<reference evidence="6 7" key="1">
    <citation type="submission" date="2024-01" db="EMBL/GenBank/DDBJ databases">
        <title>A draft genome for the cacao thread blight pathogen Marasmiellus scandens.</title>
        <authorList>
            <person name="Baruah I.K."/>
            <person name="Leung J."/>
            <person name="Bukari Y."/>
            <person name="Amoako-Attah I."/>
            <person name="Meinhardt L.W."/>
            <person name="Bailey B.A."/>
            <person name="Cohen S.P."/>
        </authorList>
    </citation>
    <scope>NUCLEOTIDE SEQUENCE [LARGE SCALE GENOMIC DNA]</scope>
    <source>
        <strain evidence="6 7">GH-19</strain>
    </source>
</reference>
<dbReference type="SMART" id="SM00320">
    <property type="entry name" value="WD40"/>
    <property type="match status" value="6"/>
</dbReference>
<dbReference type="InterPro" id="IPR006594">
    <property type="entry name" value="LisH"/>
</dbReference>
<accession>A0ABR1JVX6</accession>
<feature type="repeat" description="WD" evidence="3">
    <location>
        <begin position="500"/>
        <end position="540"/>
    </location>
</feature>
<dbReference type="PROSITE" id="PS50082">
    <property type="entry name" value="WD_REPEATS_2"/>
    <property type="match status" value="5"/>
</dbReference>
<dbReference type="PROSITE" id="PS50897">
    <property type="entry name" value="CTLH"/>
    <property type="match status" value="1"/>
</dbReference>
<dbReference type="Pfam" id="PF23627">
    <property type="entry name" value="LisH_WDR26"/>
    <property type="match status" value="1"/>
</dbReference>
<dbReference type="SUPFAM" id="SSF50978">
    <property type="entry name" value="WD40 repeat-like"/>
    <property type="match status" value="1"/>
</dbReference>
<feature type="compositionally biased region" description="Low complexity" evidence="4">
    <location>
        <begin position="101"/>
        <end position="110"/>
    </location>
</feature>
<feature type="repeat" description="WD" evidence="3">
    <location>
        <begin position="760"/>
        <end position="789"/>
    </location>
</feature>
<sequence>MLEPRGVLELAMEDRRAITRAVVLVFGSVIEMVVDEEGVRSSNALIQSFKPTQAATITDNTPPVSARVSPFPPNCSALESSTTSAPISPSTRVPAIRSRSRSLSTSSSDTIDIDQPRARKRQRLDNPSFSFQSAPSSSLSVRPQQTSSTAAEMRFTESDQPSLPSTPPDLTTAAVAGPSSIGLDGLPHSNGHSQATSNGHGFSSNGLSNGSSGVANGNGVVQKHGKNPIARVDLPGTLLYEDSNVDREEFVRLVLQSLRDVGYTQSAAVLEAESGYSMESSEVGQFKQYILDGLWSKAEASLTRLGLRNEAKLWDARFLIYRQKYLELLEAQKMTAALHVLRQEIAPLNVETEELNTLSSLMMCTSPDDVLQRANWDGAAGTSRQQLLADLQHYIPPSVMIPGRRFSELIQQAHLHQLQRCVYHNIPANHTPLSLYADHQCDNSAFPRINTMVLAGHSDEVWHVEWSRAGDFLASASKDKSAILWRVGTDGKDWEAHQILRDHPYPVGCLSWSLDDSIILTSAENTIKMWNTQTGICIRTLQEHTETVTTLTWLSDGSGFISGGLDRKIIHWSRDGKMHEPWVMSPIRVIDLAISPDLSRLVTVGLDSVESKSSSPPPSSRGGRGSGTPGDSSNPGNGNGGQTNGNKSSSDTRWVIAYDFPMKQQEFAKSMEGDLTSVKISQDGKYALVNHSPDEIHMWDLNFGRLARKFTGQKQGRHIIRSCFGGIDGNFVVSGSEDGKVYIWHRDTGRLLETLAGHGEGSVNAVAWNPKNERMFASCSDDRTIRIWEAPLPDGPVASSLSHVLGTSGPSSASIGSSVDYKGKGKTRQVWDSTEESGSGIASTRT</sequence>
<feature type="repeat" description="WD" evidence="3">
    <location>
        <begin position="728"/>
        <end position="754"/>
    </location>
</feature>
<feature type="compositionally biased region" description="Polar residues" evidence="4">
    <location>
        <begin position="141"/>
        <end position="150"/>
    </location>
</feature>
<dbReference type="InterPro" id="IPR001680">
    <property type="entry name" value="WD40_rpt"/>
</dbReference>
<feature type="region of interest" description="Disordered" evidence="4">
    <location>
        <begin position="56"/>
        <end position="222"/>
    </location>
</feature>
<feature type="region of interest" description="Disordered" evidence="4">
    <location>
        <begin position="607"/>
        <end position="649"/>
    </location>
</feature>
<dbReference type="PROSITE" id="PS50294">
    <property type="entry name" value="WD_REPEATS_REGION"/>
    <property type="match status" value="2"/>
</dbReference>
<dbReference type="InterPro" id="IPR006595">
    <property type="entry name" value="CTLH_C"/>
</dbReference>
<dbReference type="InterPro" id="IPR051350">
    <property type="entry name" value="WD_repeat-ST_regulator"/>
</dbReference>
<dbReference type="Proteomes" id="UP001498398">
    <property type="component" value="Unassembled WGS sequence"/>
</dbReference>
<feature type="domain" description="CTLH" evidence="5">
    <location>
        <begin position="279"/>
        <end position="336"/>
    </location>
</feature>
<feature type="repeat" description="WD" evidence="3">
    <location>
        <begin position="541"/>
        <end position="573"/>
    </location>
</feature>
<dbReference type="InterPro" id="IPR015943">
    <property type="entry name" value="WD40/YVTN_repeat-like_dom_sf"/>
</dbReference>
<evidence type="ECO:0000256" key="1">
    <source>
        <dbReference type="ARBA" id="ARBA00022574"/>
    </source>
</evidence>
<feature type="region of interest" description="Disordered" evidence="4">
    <location>
        <begin position="801"/>
        <end position="846"/>
    </location>
</feature>
<dbReference type="Gene3D" id="2.130.10.10">
    <property type="entry name" value="YVTN repeat-like/Quinoprotein amine dehydrogenase"/>
    <property type="match status" value="2"/>
</dbReference>
<keyword evidence="7" id="KW-1185">Reference proteome</keyword>
<feature type="compositionally biased region" description="Low complexity" evidence="4">
    <location>
        <begin position="127"/>
        <end position="140"/>
    </location>
</feature>
<evidence type="ECO:0000259" key="5">
    <source>
        <dbReference type="PROSITE" id="PS50897"/>
    </source>
</evidence>
<comment type="caution">
    <text evidence="6">The sequence shown here is derived from an EMBL/GenBank/DDBJ whole genome shotgun (WGS) entry which is preliminary data.</text>
</comment>
<name>A0ABR1JVX6_9AGAR</name>
<gene>
    <name evidence="6" type="ORF">VKT23_004405</name>
</gene>
<feature type="compositionally biased region" description="Low complexity" evidence="4">
    <location>
        <begin position="197"/>
        <end position="219"/>
    </location>
</feature>
<dbReference type="InterPro" id="IPR036322">
    <property type="entry name" value="WD40_repeat_dom_sf"/>
</dbReference>
<feature type="compositionally biased region" description="Low complexity" evidence="4">
    <location>
        <begin position="806"/>
        <end position="818"/>
    </location>
</feature>
<dbReference type="SMART" id="SM00668">
    <property type="entry name" value="CTLH"/>
    <property type="match status" value="1"/>
</dbReference>
<organism evidence="6 7">
    <name type="scientific">Marasmiellus scandens</name>
    <dbReference type="NCBI Taxonomy" id="2682957"/>
    <lineage>
        <taxon>Eukaryota</taxon>
        <taxon>Fungi</taxon>
        <taxon>Dikarya</taxon>
        <taxon>Basidiomycota</taxon>
        <taxon>Agaricomycotina</taxon>
        <taxon>Agaricomycetes</taxon>
        <taxon>Agaricomycetidae</taxon>
        <taxon>Agaricales</taxon>
        <taxon>Marasmiineae</taxon>
        <taxon>Omphalotaceae</taxon>
        <taxon>Marasmiellus</taxon>
    </lineage>
</organism>
<keyword evidence="2" id="KW-0677">Repeat</keyword>
<feature type="compositionally biased region" description="Low complexity" evidence="4">
    <location>
        <begin position="80"/>
        <end position="91"/>
    </location>
</feature>
<feature type="compositionally biased region" description="Polar residues" evidence="4">
    <location>
        <begin position="830"/>
        <end position="846"/>
    </location>
</feature>
<keyword evidence="1 3" id="KW-0853">WD repeat</keyword>
<protein>
    <recommendedName>
        <fullName evidence="5">CTLH domain-containing protein</fullName>
    </recommendedName>
</protein>
<evidence type="ECO:0000256" key="3">
    <source>
        <dbReference type="PROSITE-ProRule" id="PRU00221"/>
    </source>
</evidence>
<dbReference type="PANTHER" id="PTHR22838">
    <property type="entry name" value="WD REPEAT PROTEIN 26-RELATED"/>
    <property type="match status" value="1"/>
</dbReference>